<dbReference type="PANTHER" id="PTHR14492:SF4">
    <property type="entry name" value="CILIOGENESIS AND PLANAR POLARITY EFFECTOR 1"/>
    <property type="match status" value="1"/>
</dbReference>
<dbReference type="Proteomes" id="UP000560066">
    <property type="component" value="Unassembled WGS sequence"/>
</dbReference>
<sequence>HYSPTSKDIRNFQKRKEERDKALFSEHHNMRISQALSLMNEILSESAMSPANDHKALSSAVSSRAHRRRHMASSKGGHLNSPIVPQRSRQLHKGAAKPSVDRTVRHSTPALGFTQSRGKNFLD</sequence>
<dbReference type="OrthoDB" id="5974632at2759"/>
<dbReference type="EMBL" id="VYZS01042864">
    <property type="protein sequence ID" value="NXS08653.1"/>
    <property type="molecule type" value="Genomic_DNA"/>
</dbReference>
<organism evidence="2 3">
    <name type="scientific">Neodrepanis coruscans</name>
    <name type="common">wattled asity</name>
    <dbReference type="NCBI Taxonomy" id="254563"/>
    <lineage>
        <taxon>Eukaryota</taxon>
        <taxon>Metazoa</taxon>
        <taxon>Chordata</taxon>
        <taxon>Craniata</taxon>
        <taxon>Vertebrata</taxon>
        <taxon>Euteleostomi</taxon>
        <taxon>Archelosauria</taxon>
        <taxon>Archosauria</taxon>
        <taxon>Dinosauria</taxon>
        <taxon>Saurischia</taxon>
        <taxon>Theropoda</taxon>
        <taxon>Coelurosauria</taxon>
        <taxon>Aves</taxon>
        <taxon>Neognathae</taxon>
        <taxon>Neoaves</taxon>
        <taxon>Telluraves</taxon>
        <taxon>Australaves</taxon>
        <taxon>Passeriformes</taxon>
        <taxon>Philepittidae</taxon>
        <taxon>Neodrepanis</taxon>
    </lineage>
</organism>
<feature type="compositionally biased region" description="Polar residues" evidence="1">
    <location>
        <begin position="113"/>
        <end position="123"/>
    </location>
</feature>
<evidence type="ECO:0000313" key="3">
    <source>
        <dbReference type="Proteomes" id="UP000560066"/>
    </source>
</evidence>
<gene>
    <name evidence="2" type="primary">Cplane1_3</name>
    <name evidence="2" type="ORF">NEOCOR_R04777</name>
</gene>
<feature type="non-terminal residue" evidence="2">
    <location>
        <position position="1"/>
    </location>
</feature>
<protein>
    <submittedName>
        <fullName evidence="2">CPLN1 protein</fullName>
    </submittedName>
</protein>
<evidence type="ECO:0000256" key="1">
    <source>
        <dbReference type="SAM" id="MobiDB-lite"/>
    </source>
</evidence>
<dbReference type="AlphaFoldDB" id="A0A7L2RKE5"/>
<name>A0A7L2RKE5_9PASS</name>
<dbReference type="GO" id="GO:0035869">
    <property type="term" value="C:ciliary transition zone"/>
    <property type="evidence" value="ECO:0007669"/>
    <property type="project" value="TreeGrafter"/>
</dbReference>
<keyword evidence="3" id="KW-1185">Reference proteome</keyword>
<feature type="non-terminal residue" evidence="2">
    <location>
        <position position="123"/>
    </location>
</feature>
<dbReference type="InterPro" id="IPR028236">
    <property type="entry name" value="CPLANE1"/>
</dbReference>
<accession>A0A7L2RKE5</accession>
<comment type="caution">
    <text evidence="2">The sequence shown here is derived from an EMBL/GenBank/DDBJ whole genome shotgun (WGS) entry which is preliminary data.</text>
</comment>
<dbReference type="GO" id="GO:0060271">
    <property type="term" value="P:cilium assembly"/>
    <property type="evidence" value="ECO:0007669"/>
    <property type="project" value="TreeGrafter"/>
</dbReference>
<evidence type="ECO:0000313" key="2">
    <source>
        <dbReference type="EMBL" id="NXS08653.1"/>
    </source>
</evidence>
<reference evidence="2 3" key="1">
    <citation type="submission" date="2019-09" db="EMBL/GenBank/DDBJ databases">
        <title>Bird 10,000 Genomes (B10K) Project - Family phase.</title>
        <authorList>
            <person name="Zhang G."/>
        </authorList>
    </citation>
    <scope>NUCLEOTIDE SEQUENCE [LARGE SCALE GENOMIC DNA]</scope>
    <source>
        <strain evidence="2">B10K-DU-002-79</strain>
    </source>
</reference>
<dbReference type="PANTHER" id="PTHR14492">
    <property type="entry name" value="JBTS17"/>
    <property type="match status" value="1"/>
</dbReference>
<feature type="region of interest" description="Disordered" evidence="1">
    <location>
        <begin position="49"/>
        <end position="123"/>
    </location>
</feature>
<proteinExistence type="predicted"/>
<dbReference type="Pfam" id="PF15392">
    <property type="entry name" value="Joubert"/>
    <property type="match status" value="1"/>
</dbReference>